<dbReference type="Pfam" id="PF01613">
    <property type="entry name" value="Flavin_Reduct"/>
    <property type="match status" value="1"/>
</dbReference>
<dbReference type="PANTHER" id="PTHR43812:SF2">
    <property type="entry name" value="FLAVIN REDUCTASE LIKE DOMAIN-CONTAINING PROTEIN"/>
    <property type="match status" value="1"/>
</dbReference>
<feature type="domain" description="Flavin reductase like" evidence="1">
    <location>
        <begin position="18"/>
        <end position="171"/>
    </location>
</feature>
<gene>
    <name evidence="2" type="ORF">JMJ55_23935</name>
</gene>
<dbReference type="InterPro" id="IPR002563">
    <property type="entry name" value="Flavin_Rdtase-like_dom"/>
</dbReference>
<accession>A0ABS1VB75</accession>
<dbReference type="SMART" id="SM00903">
    <property type="entry name" value="Flavin_Reduct"/>
    <property type="match status" value="1"/>
</dbReference>
<dbReference type="PANTHER" id="PTHR43812">
    <property type="entry name" value="BLR2425 PROTEIN"/>
    <property type="match status" value="1"/>
</dbReference>
<protein>
    <submittedName>
        <fullName evidence="2">Flavin reductase family protein</fullName>
    </submittedName>
</protein>
<comment type="caution">
    <text evidence="2">The sequence shown here is derived from an EMBL/GenBank/DDBJ whole genome shotgun (WGS) entry which is preliminary data.</text>
</comment>
<sequence length="211" mass="22924">MFYEPRHGHGLPHDPIKAIVAPRPIGWISTIDAAGRPNLAPYSYFNMVHNRPPMVAFGSEGLKHSAANAFATREFVFNLATRPLFAAMNASSGDLPEGMNEFDAAGLAAVPSRMVRPPRVAESPAALECRVVQAMKLNDLDGRPTDGFLVIGQVVGIHIDDRFLIGGRFDAVAAQTIARCGYRDYTQVTETFEALRPSDQGRFPDASDAAR</sequence>
<evidence type="ECO:0000313" key="3">
    <source>
        <dbReference type="Proteomes" id="UP000606490"/>
    </source>
</evidence>
<evidence type="ECO:0000313" key="2">
    <source>
        <dbReference type="EMBL" id="MBL6458391.1"/>
    </source>
</evidence>
<proteinExistence type="predicted"/>
<dbReference type="Proteomes" id="UP000606490">
    <property type="component" value="Unassembled WGS sequence"/>
</dbReference>
<name>A0ABS1VB75_9PROT</name>
<dbReference type="InterPro" id="IPR012349">
    <property type="entry name" value="Split_barrel_FMN-bd"/>
</dbReference>
<keyword evidence="3" id="KW-1185">Reference proteome</keyword>
<organism evidence="2 3">
    <name type="scientific">Belnapia mucosa</name>
    <dbReference type="NCBI Taxonomy" id="2804532"/>
    <lineage>
        <taxon>Bacteria</taxon>
        <taxon>Pseudomonadati</taxon>
        <taxon>Pseudomonadota</taxon>
        <taxon>Alphaproteobacteria</taxon>
        <taxon>Acetobacterales</taxon>
        <taxon>Roseomonadaceae</taxon>
        <taxon>Belnapia</taxon>
    </lineage>
</organism>
<reference evidence="2 3" key="1">
    <citation type="submission" date="2021-01" db="EMBL/GenBank/DDBJ databases">
        <title>Belnapia mucosa sp. nov. and Belnapia arida sp. nov., isolated from the Tabernas Desert (Almeria, Spain).</title>
        <authorList>
            <person name="Molina-Menor E."/>
            <person name="Vidal-Verdu A."/>
            <person name="Calonge A."/>
            <person name="Satari L."/>
            <person name="Pereto Magraner J."/>
            <person name="Porcar Miralles M."/>
        </authorList>
    </citation>
    <scope>NUCLEOTIDE SEQUENCE [LARGE SCALE GENOMIC DNA]</scope>
    <source>
        <strain evidence="2 3">T6</strain>
    </source>
</reference>
<dbReference type="Gene3D" id="2.30.110.10">
    <property type="entry name" value="Electron Transport, Fmn-binding Protein, Chain A"/>
    <property type="match status" value="1"/>
</dbReference>
<dbReference type="SUPFAM" id="SSF50475">
    <property type="entry name" value="FMN-binding split barrel"/>
    <property type="match status" value="1"/>
</dbReference>
<evidence type="ECO:0000259" key="1">
    <source>
        <dbReference type="SMART" id="SM00903"/>
    </source>
</evidence>
<dbReference type="EMBL" id="JAEUXJ010000014">
    <property type="protein sequence ID" value="MBL6458391.1"/>
    <property type="molecule type" value="Genomic_DNA"/>
</dbReference>
<dbReference type="RefSeq" id="WP_202828132.1">
    <property type="nucleotide sequence ID" value="NZ_JAEUXJ010000014.1"/>
</dbReference>